<dbReference type="SUPFAM" id="SSF48557">
    <property type="entry name" value="L-aspartase-like"/>
    <property type="match status" value="1"/>
</dbReference>
<feature type="binding site" evidence="11">
    <location>
        <begin position="42"/>
        <end position="44"/>
    </location>
    <ligand>
        <name>GTP</name>
        <dbReference type="ChEBI" id="CHEBI:37565"/>
    </ligand>
</feature>
<protein>
    <recommendedName>
        <fullName evidence="11 12">Adenylosuccinate synthetase</fullName>
        <shortName evidence="11">AMPSase</shortName>
        <shortName evidence="11">AdSS</shortName>
        <ecNumber evidence="11 12">6.3.4.4</ecNumber>
    </recommendedName>
    <alternativeName>
        <fullName evidence="11">IMP--aspartate ligase</fullName>
    </alternativeName>
</protein>
<organism evidence="15 16">
    <name type="scientific">Candidatus Magasanikbacteria bacterium CG_4_9_14_0_2_um_filter_42_11</name>
    <dbReference type="NCBI Taxonomy" id="1974643"/>
    <lineage>
        <taxon>Bacteria</taxon>
        <taxon>Candidatus Magasanikiibacteriota</taxon>
    </lineage>
</organism>
<feature type="binding site" evidence="11">
    <location>
        <position position="15"/>
    </location>
    <ligand>
        <name>Mg(2+)</name>
        <dbReference type="ChEBI" id="CHEBI:18420"/>
    </ligand>
</feature>
<dbReference type="NCBIfam" id="NF006764">
    <property type="entry name" value="PRK09285.1"/>
    <property type="match status" value="1"/>
</dbReference>
<dbReference type="CDD" id="cd03108">
    <property type="entry name" value="AdSS"/>
    <property type="match status" value="1"/>
</dbReference>
<dbReference type="Gene3D" id="3.90.170.10">
    <property type="entry name" value="Adenylosuccinate Synthetase, subunit A, domain 3"/>
    <property type="match status" value="1"/>
</dbReference>
<evidence type="ECO:0000259" key="13">
    <source>
        <dbReference type="Pfam" id="PF00206"/>
    </source>
</evidence>
<dbReference type="InterPro" id="IPR042110">
    <property type="entry name" value="Adenylosuccinate_synth_dom2"/>
</dbReference>
<dbReference type="Pfam" id="PF00709">
    <property type="entry name" value="Adenylsucc_synt"/>
    <property type="match status" value="1"/>
</dbReference>
<feature type="active site" description="Proton acceptor" evidence="11">
    <location>
        <position position="15"/>
    </location>
</feature>
<evidence type="ECO:0000256" key="8">
    <source>
        <dbReference type="ARBA" id="ARBA00022842"/>
    </source>
</evidence>
<comment type="subcellular location">
    <subcellularLocation>
        <location evidence="11">Cytoplasm</location>
    </subcellularLocation>
</comment>
<reference evidence="16" key="1">
    <citation type="submission" date="2017-09" db="EMBL/GenBank/DDBJ databases">
        <title>Depth-based differentiation of microbial function through sediment-hosted aquifers and enrichment of novel symbionts in the deep terrestrial subsurface.</title>
        <authorList>
            <person name="Probst A.J."/>
            <person name="Ladd B."/>
            <person name="Jarett J.K."/>
            <person name="Geller-Mcgrath D.E."/>
            <person name="Sieber C.M.K."/>
            <person name="Emerson J.B."/>
            <person name="Anantharaman K."/>
            <person name="Thomas B.C."/>
            <person name="Malmstrom R."/>
            <person name="Stieglmeier M."/>
            <person name="Klingl A."/>
            <person name="Woyke T."/>
            <person name="Ryan C.M."/>
            <person name="Banfield J.F."/>
        </authorList>
    </citation>
    <scope>NUCLEOTIDE SEQUENCE [LARGE SCALE GENOMIC DNA]</scope>
</reference>
<dbReference type="InterPro" id="IPR022761">
    <property type="entry name" value="Fumarate_lyase_N"/>
</dbReference>
<dbReference type="Gene3D" id="1.20.200.10">
    <property type="entry name" value="Fumarase/aspartase (Central domain)"/>
    <property type="match status" value="1"/>
</dbReference>
<comment type="caution">
    <text evidence="15">The sequence shown here is derived from an EMBL/GenBank/DDBJ whole genome shotgun (WGS) entry which is preliminary data.</text>
</comment>
<comment type="function">
    <text evidence="10">Catalyzes two reactions in de novo purine nucleotide biosynthesis. Catalyzes the breakdown of 5-aminoimidazole- (N-succinylocarboxamide) ribotide (SAICAR or 2-[5-amino-1-(5-phospho-beta-D-ribosyl)imidazole-4-carboxamido]succinate) to 5-aminoimidazole-4-carboxamide ribotide (AICAR or 5-amino-1-(5-phospho-beta-D-ribosyl)imidazole-4-carboxamide) and fumarate, and of adenylosuccinate (ADS or N(6)-(1,2-dicarboxyethyl)-AMP) to adenosine monophosphate (AMP) and fumarate.</text>
</comment>
<dbReference type="HAMAP" id="MF_00011">
    <property type="entry name" value="Adenylosucc_synth"/>
    <property type="match status" value="1"/>
</dbReference>
<gene>
    <name evidence="11" type="primary">purA</name>
    <name evidence="15" type="ORF">CO030_04445</name>
</gene>
<dbReference type="PANTHER" id="PTHR43411:SF1">
    <property type="entry name" value="ADENYLOSUCCINATE LYASE"/>
    <property type="match status" value="1"/>
</dbReference>
<dbReference type="PANTHER" id="PTHR43411">
    <property type="entry name" value="ADENYLOSUCCINATE LYASE"/>
    <property type="match status" value="1"/>
</dbReference>
<dbReference type="GO" id="GO:0000287">
    <property type="term" value="F:magnesium ion binding"/>
    <property type="evidence" value="ECO:0007669"/>
    <property type="project" value="UniProtKB-UniRule"/>
</dbReference>
<feature type="active site" description="Proton donor" evidence="11">
    <location>
        <position position="43"/>
    </location>
</feature>
<dbReference type="GO" id="GO:0005737">
    <property type="term" value="C:cytoplasm"/>
    <property type="evidence" value="ECO:0007669"/>
    <property type="project" value="UniProtKB-SubCell"/>
</dbReference>
<keyword evidence="9 11" id="KW-0342">GTP-binding</keyword>
<comment type="pathway">
    <text evidence="2">Purine metabolism; AMP biosynthesis via de novo pathway; AMP from IMP: step 2/2.</text>
</comment>
<evidence type="ECO:0000256" key="12">
    <source>
        <dbReference type="RuleBase" id="RU000520"/>
    </source>
</evidence>
<proteinExistence type="inferred from homology"/>
<feature type="binding site" evidence="11">
    <location>
        <position position="306"/>
    </location>
    <ligand>
        <name>GTP</name>
        <dbReference type="ChEBI" id="CHEBI:37565"/>
    </ligand>
</feature>
<dbReference type="GO" id="GO:0005525">
    <property type="term" value="F:GTP binding"/>
    <property type="evidence" value="ECO:0007669"/>
    <property type="project" value="UniProtKB-UniRule"/>
</dbReference>
<dbReference type="UniPathway" id="UPA00075">
    <property type="reaction ID" value="UER00335"/>
</dbReference>
<evidence type="ECO:0000256" key="3">
    <source>
        <dbReference type="ARBA" id="ARBA00011738"/>
    </source>
</evidence>
<feature type="binding site" description="in other chain" evidence="11">
    <location>
        <position position="129"/>
    </location>
    <ligand>
        <name>IMP</name>
        <dbReference type="ChEBI" id="CHEBI:58053"/>
        <note>ligand shared between dimeric partners</note>
    </ligand>
</feature>
<dbReference type="SMART" id="SM00788">
    <property type="entry name" value="Adenylsucc_synt"/>
    <property type="match status" value="1"/>
</dbReference>
<evidence type="ECO:0000256" key="5">
    <source>
        <dbReference type="ARBA" id="ARBA00022723"/>
    </source>
</evidence>
<dbReference type="GO" id="GO:0004019">
    <property type="term" value="F:adenylosuccinate synthase activity"/>
    <property type="evidence" value="ECO:0007669"/>
    <property type="project" value="UniProtKB-UniRule"/>
</dbReference>
<comment type="pathway">
    <text evidence="1">Purine metabolism; IMP biosynthesis via de novo pathway; 5-amino-1-(5-phospho-D-ribosyl)imidazole-4-carboxamide from 5-amino-1-(5-phospho-D-ribosyl)imidazole-4-carboxylate: step 2/2.</text>
</comment>
<evidence type="ECO:0000256" key="4">
    <source>
        <dbReference type="ARBA" id="ARBA00022598"/>
    </source>
</evidence>
<dbReference type="NCBIfam" id="NF002223">
    <property type="entry name" value="PRK01117.1"/>
    <property type="match status" value="1"/>
</dbReference>
<name>A0A2M8F8S2_9BACT</name>
<dbReference type="Gene3D" id="1.10.275.10">
    <property type="entry name" value="Fumarase/aspartase (N-terminal domain)"/>
    <property type="match status" value="1"/>
</dbReference>
<feature type="binding site" description="in other chain" evidence="11">
    <location>
        <begin position="40"/>
        <end position="43"/>
    </location>
    <ligand>
        <name>IMP</name>
        <dbReference type="ChEBI" id="CHEBI:58053"/>
        <note>ligand shared between dimeric partners</note>
    </ligand>
</feature>
<dbReference type="PRINTS" id="PR00149">
    <property type="entry name" value="FUMRATELYASE"/>
</dbReference>
<evidence type="ECO:0000313" key="16">
    <source>
        <dbReference type="Proteomes" id="UP000231456"/>
    </source>
</evidence>
<dbReference type="InterPro" id="IPR042111">
    <property type="entry name" value="Adenylosuccinate_synth_dom3"/>
</dbReference>
<evidence type="ECO:0000256" key="11">
    <source>
        <dbReference type="HAMAP-Rule" id="MF_00011"/>
    </source>
</evidence>
<keyword evidence="5 11" id="KW-0479">Metal-binding</keyword>
<dbReference type="Pfam" id="PF00206">
    <property type="entry name" value="Lyase_1"/>
    <property type="match status" value="1"/>
</dbReference>
<dbReference type="GO" id="GO:0006188">
    <property type="term" value="P:IMP biosynthetic process"/>
    <property type="evidence" value="ECO:0007669"/>
    <property type="project" value="InterPro"/>
</dbReference>
<comment type="function">
    <text evidence="11">Plays an important role in the de novo pathway of purine nucleotide biosynthesis. Catalyzes the first committed step in the biosynthesis of AMP from IMP.</text>
</comment>
<dbReference type="InterPro" id="IPR018220">
    <property type="entry name" value="Adenylosuccin_syn_GTP-bd"/>
</dbReference>
<evidence type="ECO:0000256" key="7">
    <source>
        <dbReference type="ARBA" id="ARBA00022755"/>
    </source>
</evidence>
<feature type="binding site" evidence="11">
    <location>
        <begin position="332"/>
        <end position="334"/>
    </location>
    <ligand>
        <name>GTP</name>
        <dbReference type="ChEBI" id="CHEBI:37565"/>
    </ligand>
</feature>
<dbReference type="Gene3D" id="1.10.40.30">
    <property type="entry name" value="Fumarase/aspartase (C-terminal domain)"/>
    <property type="match status" value="1"/>
</dbReference>
<dbReference type="GO" id="GO:0044208">
    <property type="term" value="P:'de novo' AMP biosynthetic process"/>
    <property type="evidence" value="ECO:0007669"/>
    <property type="project" value="UniProtKB-UniRule"/>
</dbReference>
<feature type="domain" description="Adenylosuccinate lyase PurB C-terminal" evidence="14">
    <location>
        <begin position="763"/>
        <end position="877"/>
    </location>
</feature>
<feature type="binding site" evidence="11">
    <location>
        <begin position="14"/>
        <end position="20"/>
    </location>
    <ligand>
        <name>GTP</name>
        <dbReference type="ChEBI" id="CHEBI:37565"/>
    </ligand>
</feature>
<evidence type="ECO:0000256" key="10">
    <source>
        <dbReference type="ARBA" id="ARBA00025012"/>
    </source>
</evidence>
<evidence type="ECO:0000256" key="9">
    <source>
        <dbReference type="ARBA" id="ARBA00023134"/>
    </source>
</evidence>
<keyword evidence="11" id="KW-0963">Cytoplasm</keyword>
<dbReference type="SUPFAM" id="SSF52540">
    <property type="entry name" value="P-loop containing nucleoside triphosphate hydrolases"/>
    <property type="match status" value="1"/>
</dbReference>
<comment type="catalytic activity">
    <reaction evidence="11 12">
        <text>IMP + L-aspartate + GTP = N(6)-(1,2-dicarboxyethyl)-AMP + GDP + phosphate + 2 H(+)</text>
        <dbReference type="Rhea" id="RHEA:15753"/>
        <dbReference type="ChEBI" id="CHEBI:15378"/>
        <dbReference type="ChEBI" id="CHEBI:29991"/>
        <dbReference type="ChEBI" id="CHEBI:37565"/>
        <dbReference type="ChEBI" id="CHEBI:43474"/>
        <dbReference type="ChEBI" id="CHEBI:57567"/>
        <dbReference type="ChEBI" id="CHEBI:58053"/>
        <dbReference type="ChEBI" id="CHEBI:58189"/>
        <dbReference type="EC" id="6.3.4.4"/>
    </reaction>
</comment>
<keyword evidence="8 11" id="KW-0460">Magnesium</keyword>
<feature type="binding site" description="in other chain" evidence="11">
    <location>
        <position position="225"/>
    </location>
    <ligand>
        <name>IMP</name>
        <dbReference type="ChEBI" id="CHEBI:58053"/>
        <note>ligand shared between dimeric partners</note>
    </ligand>
</feature>
<comment type="pathway">
    <text evidence="11 12">Purine metabolism; AMP biosynthesis via de novo pathway; AMP from IMP: step 1/2.</text>
</comment>
<dbReference type="FunFam" id="3.90.170.10:FF:000001">
    <property type="entry name" value="Adenylosuccinate synthetase"/>
    <property type="match status" value="1"/>
</dbReference>
<dbReference type="InterPro" id="IPR020557">
    <property type="entry name" value="Fumarate_lyase_CS"/>
</dbReference>
<feature type="binding site" evidence="11">
    <location>
        <position position="143"/>
    </location>
    <ligand>
        <name>IMP</name>
        <dbReference type="ChEBI" id="CHEBI:58053"/>
        <note>ligand shared between dimeric partners</note>
    </ligand>
</feature>
<dbReference type="Gene3D" id="1.10.300.10">
    <property type="entry name" value="Adenylosuccinate Synthetase, subunit A, domain 2"/>
    <property type="match status" value="1"/>
</dbReference>
<feature type="binding site" description="in other chain" evidence="11">
    <location>
        <position position="304"/>
    </location>
    <ligand>
        <name>IMP</name>
        <dbReference type="ChEBI" id="CHEBI:58053"/>
        <note>ligand shared between dimeric partners</note>
    </ligand>
</feature>
<dbReference type="EMBL" id="PFRH01000138">
    <property type="protein sequence ID" value="PJC52144.1"/>
    <property type="molecule type" value="Genomic_DNA"/>
</dbReference>
<dbReference type="EC" id="6.3.4.4" evidence="11 12"/>
<dbReference type="InterPro" id="IPR013539">
    <property type="entry name" value="PurB_C"/>
</dbReference>
<dbReference type="AlphaFoldDB" id="A0A2M8F8S2"/>
<sequence length="887" mass="97961">MKSQTTVVVGAQWGDEGKGKITDVLASDADYVVRFHGGNNAGHTIVVGDKTYKLHLLPSGVVSEHTHSVIGNGVVVDPKVLLEEITEITKEGKSLKLSVSERAHVIMPYHIAMDEALSGHQDALGAGSTKRGIAPVYADKMYRHGIRIGDLLEPDMFREKLEKAYDFNVGMITNVFHAPFSRLKEDIVQEYLAFGQQLKQYICDTEVALATAYRDGKRILFEGAQGMSLDPDHGLYPHTTSSNNVAAHAEVGSGLGINDKKRIVGVVKAYVSRVGTSPFVTELTDTVGDRIREIGQEYGTTTGRARRIGWLDLVQVRQSVRMHPLTEIAITKLDILNGFDEIKVCTGYYIDGTLVQEMPASLNAMRKAQPVYTTLAGWQQVYTGDMPTDMRGFDPAVQAYLSFIEKEVGCPIGIVSFGPKRSETVVLASIVSEKKEKELTAISPIDGRYGMQLESLVEYHSEYALMRARMRVEIEYLIALGDEPAFTLLAPFSAREKEQLHTLIASFSLDDAARIKEIEERIHHDVKAVEFFLQETLPALGVAHAIPFIHIGLTSEDINNIAYLIAWRDSLTDVYLPVIDALTASLGTYANTYRTTPLLALTHGQPATPTTVGKEIAVFADRLQRQRGILANMRFFAKCSGATGTFAAHGVLSSDVDWVAFHKSFLASFGFDQLLLTTQVNHYDTLVESYQTVFRINTILLDLARDMWFYISRGIFHQISDKHHVGSSTMPHKVNPIHFENAEGNIAVANGLLHTLTSHLPVSRMQRDLSGSTVIRNQGVALAHALLAVQSMAKGMTTITPDSSVLLQELHAHPEVLTEAIQTMLRKYGNQDAYERLKELSRGESVDTVALRNFIASLDLSAEDRDFLFTLTPEKYIGLAGSLGERV</sequence>
<dbReference type="PROSITE" id="PS01266">
    <property type="entry name" value="ADENYLOSUCCIN_SYN_1"/>
    <property type="match status" value="1"/>
</dbReference>
<comment type="similarity">
    <text evidence="11 12">Belongs to the adenylosuccinate synthetase family.</text>
</comment>
<comment type="cofactor">
    <cofactor evidence="11">
        <name>Mg(2+)</name>
        <dbReference type="ChEBI" id="CHEBI:18420"/>
    </cofactor>
    <text evidence="11">Binds 1 Mg(2+) ion per subunit.</text>
</comment>
<feature type="binding site" description="in other chain" evidence="11">
    <location>
        <position position="240"/>
    </location>
    <ligand>
        <name>IMP</name>
        <dbReference type="ChEBI" id="CHEBI:58053"/>
        <note>ligand shared between dimeric partners</note>
    </ligand>
</feature>
<dbReference type="PROSITE" id="PS00163">
    <property type="entry name" value="FUMARATE_LYASES"/>
    <property type="match status" value="1"/>
</dbReference>
<evidence type="ECO:0000256" key="2">
    <source>
        <dbReference type="ARBA" id="ARBA00004734"/>
    </source>
</evidence>
<evidence type="ECO:0000313" key="15">
    <source>
        <dbReference type="EMBL" id="PJC52144.1"/>
    </source>
</evidence>
<evidence type="ECO:0000256" key="6">
    <source>
        <dbReference type="ARBA" id="ARBA00022741"/>
    </source>
</evidence>
<dbReference type="Gene3D" id="3.40.440.10">
    <property type="entry name" value="Adenylosuccinate Synthetase, subunit A, domain 1"/>
    <property type="match status" value="1"/>
</dbReference>
<dbReference type="GO" id="GO:0004018">
    <property type="term" value="F:N6-(1,2-dicarboxyethyl)AMP AMP-lyase (fumarate-forming) activity"/>
    <property type="evidence" value="ECO:0007669"/>
    <property type="project" value="InterPro"/>
</dbReference>
<dbReference type="Pfam" id="PF08328">
    <property type="entry name" value="ASL_C"/>
    <property type="match status" value="1"/>
</dbReference>
<feature type="binding site" evidence="11">
    <location>
        <begin position="416"/>
        <end position="418"/>
    </location>
    <ligand>
        <name>GTP</name>
        <dbReference type="ChEBI" id="CHEBI:37565"/>
    </ligand>
</feature>
<keyword evidence="4 11" id="KW-0436">Ligase</keyword>
<dbReference type="FunFam" id="1.10.300.10:FF:000001">
    <property type="entry name" value="Adenylosuccinate synthetase"/>
    <property type="match status" value="1"/>
</dbReference>
<dbReference type="InterPro" id="IPR000362">
    <property type="entry name" value="Fumarate_lyase_fam"/>
</dbReference>
<dbReference type="Proteomes" id="UP000231456">
    <property type="component" value="Unassembled WGS sequence"/>
</dbReference>
<dbReference type="InterPro" id="IPR008948">
    <property type="entry name" value="L-Aspartase-like"/>
</dbReference>
<accession>A0A2M8F8S2</accession>
<dbReference type="NCBIfam" id="TIGR00184">
    <property type="entry name" value="purA"/>
    <property type="match status" value="1"/>
</dbReference>
<dbReference type="InterPro" id="IPR024083">
    <property type="entry name" value="Fumarase/histidase_N"/>
</dbReference>
<evidence type="ECO:0000259" key="14">
    <source>
        <dbReference type="Pfam" id="PF08328"/>
    </source>
</evidence>
<keyword evidence="7 11" id="KW-0658">Purine biosynthesis</keyword>
<dbReference type="InterPro" id="IPR027417">
    <property type="entry name" value="P-loop_NTPase"/>
</dbReference>
<feature type="binding site" evidence="11">
    <location>
        <position position="42"/>
    </location>
    <ligand>
        <name>Mg(2+)</name>
        <dbReference type="ChEBI" id="CHEBI:18420"/>
    </ligand>
</feature>
<feature type="binding site" description="in other chain" evidence="11">
    <location>
        <begin position="15"/>
        <end position="18"/>
    </location>
    <ligand>
        <name>IMP</name>
        <dbReference type="ChEBI" id="CHEBI:58053"/>
        <note>ligand shared between dimeric partners</note>
    </ligand>
</feature>
<evidence type="ECO:0000256" key="1">
    <source>
        <dbReference type="ARBA" id="ARBA00004706"/>
    </source>
</evidence>
<dbReference type="InterPro" id="IPR001114">
    <property type="entry name" value="Adenylosuccinate_synthetase"/>
</dbReference>
<keyword evidence="6 11" id="KW-0547">Nucleotide-binding</keyword>
<dbReference type="InterPro" id="IPR042109">
    <property type="entry name" value="Adenylosuccinate_synth_dom1"/>
</dbReference>
<dbReference type="InterPro" id="IPR047136">
    <property type="entry name" value="PurB_bact"/>
</dbReference>
<comment type="subunit">
    <text evidence="3 11">Homodimer.</text>
</comment>
<feature type="domain" description="Fumarate lyase N-terminal" evidence="13">
    <location>
        <begin position="447"/>
        <end position="745"/>
    </location>
</feature>
<feature type="binding site" evidence="11">
    <location>
        <begin position="300"/>
        <end position="306"/>
    </location>
    <ligand>
        <name>substrate</name>
    </ligand>
</feature>